<evidence type="ECO:0000259" key="2">
    <source>
        <dbReference type="Pfam" id="PF18998"/>
    </source>
</evidence>
<dbReference type="Gene3D" id="2.130.10.10">
    <property type="entry name" value="YVTN repeat-like/Quinoprotein amine dehydrogenase"/>
    <property type="match status" value="2"/>
</dbReference>
<evidence type="ECO:0000313" key="3">
    <source>
        <dbReference type="EMBL" id="ABQ27982.1"/>
    </source>
</evidence>
<dbReference type="Pfam" id="PF10282">
    <property type="entry name" value="Lactonase"/>
    <property type="match status" value="1"/>
</dbReference>
<dbReference type="OrthoDB" id="9800812at2"/>
<dbReference type="NCBIfam" id="TIGR02276">
    <property type="entry name" value="beta_rpt_yvtn"/>
    <property type="match status" value="2"/>
</dbReference>
<feature type="domain" description="Bacterial repeat" evidence="2">
    <location>
        <begin position="348"/>
        <end position="421"/>
    </location>
</feature>
<dbReference type="AlphaFoldDB" id="A5G864"/>
<dbReference type="EMBL" id="CP000698">
    <property type="protein sequence ID" value="ABQ27982.1"/>
    <property type="molecule type" value="Genomic_DNA"/>
</dbReference>
<keyword evidence="1" id="KW-0732">Signal</keyword>
<feature type="signal peptide" evidence="1">
    <location>
        <begin position="1"/>
        <end position="21"/>
    </location>
</feature>
<dbReference type="HOGENOM" id="CLU_449609_0_0_7"/>
<dbReference type="InterPro" id="IPR019405">
    <property type="entry name" value="Lactonase_7-beta_prop"/>
</dbReference>
<gene>
    <name evidence="3" type="ordered locus">Gura_3832</name>
</gene>
<dbReference type="KEGG" id="gur:Gura_3832"/>
<name>A5G864_GEOUR</name>
<feature type="domain" description="Bacterial repeat" evidence="2">
    <location>
        <begin position="428"/>
        <end position="515"/>
    </location>
</feature>
<dbReference type="InterPro" id="IPR044060">
    <property type="entry name" value="Bacterial_rp_domain"/>
</dbReference>
<organism evidence="3 4">
    <name type="scientific">Geotalea uraniireducens (strain Rf4)</name>
    <name type="common">Geobacter uraniireducens</name>
    <dbReference type="NCBI Taxonomy" id="351605"/>
    <lineage>
        <taxon>Bacteria</taxon>
        <taxon>Pseudomonadati</taxon>
        <taxon>Thermodesulfobacteriota</taxon>
        <taxon>Desulfuromonadia</taxon>
        <taxon>Geobacterales</taxon>
        <taxon>Geobacteraceae</taxon>
        <taxon>Geotalea</taxon>
    </lineage>
</organism>
<dbReference type="Pfam" id="PF18998">
    <property type="entry name" value="Flg_new_2"/>
    <property type="match status" value="2"/>
</dbReference>
<dbReference type="InterPro" id="IPR011964">
    <property type="entry name" value="YVTN_b-propeller_repeat"/>
</dbReference>
<dbReference type="InterPro" id="IPR051200">
    <property type="entry name" value="Host-pathogen_enzymatic-act"/>
</dbReference>
<reference evidence="3 4" key="1">
    <citation type="submission" date="2007-05" db="EMBL/GenBank/DDBJ databases">
        <title>Complete sequence of Geobacter uraniireducens Rf4.</title>
        <authorList>
            <consortium name="US DOE Joint Genome Institute"/>
            <person name="Copeland A."/>
            <person name="Lucas S."/>
            <person name="Lapidus A."/>
            <person name="Barry K."/>
            <person name="Detter J.C."/>
            <person name="Glavina del Rio T."/>
            <person name="Hammon N."/>
            <person name="Israni S."/>
            <person name="Dalin E."/>
            <person name="Tice H."/>
            <person name="Pitluck S."/>
            <person name="Chertkov O."/>
            <person name="Brettin T."/>
            <person name="Bruce D."/>
            <person name="Han C."/>
            <person name="Schmutz J."/>
            <person name="Larimer F."/>
            <person name="Land M."/>
            <person name="Hauser L."/>
            <person name="Kyrpides N."/>
            <person name="Mikhailova N."/>
            <person name="Shelobolina E."/>
            <person name="Aklujkar M."/>
            <person name="Lovley D."/>
            <person name="Richardson P."/>
        </authorList>
    </citation>
    <scope>NUCLEOTIDE SEQUENCE [LARGE SCALE GENOMIC DNA]</scope>
    <source>
        <strain evidence="3 4">Rf4</strain>
    </source>
</reference>
<dbReference type="Proteomes" id="UP000006695">
    <property type="component" value="Chromosome"/>
</dbReference>
<evidence type="ECO:0000313" key="4">
    <source>
        <dbReference type="Proteomes" id="UP000006695"/>
    </source>
</evidence>
<dbReference type="SUPFAM" id="SSF51004">
    <property type="entry name" value="C-terminal (heme d1) domain of cytochrome cd1-nitrite reductase"/>
    <property type="match status" value="1"/>
</dbReference>
<dbReference type="InterPro" id="IPR011048">
    <property type="entry name" value="Haem_d1_sf"/>
</dbReference>
<protein>
    <submittedName>
        <fullName evidence="3">40-residue YVTN family beta-propeller repeat protein</fullName>
    </submittedName>
</protein>
<dbReference type="InterPro" id="IPR015943">
    <property type="entry name" value="WD40/YVTN_repeat-like_dom_sf"/>
</dbReference>
<keyword evidence="4" id="KW-1185">Reference proteome</keyword>
<dbReference type="STRING" id="351605.Gura_3832"/>
<dbReference type="PANTHER" id="PTHR47197:SF3">
    <property type="entry name" value="DIHYDRO-HEME D1 DEHYDROGENASE"/>
    <property type="match status" value="1"/>
</dbReference>
<sequence length="607" mass="61903">MYFRLITGLIGMLMCATFANAAPYAYITNLSDNTVSVIDVATNGYISKIPLGTGVKPYGVAISSDGTRVYISNQTSKTISVIDALTDPSNPSVINTISLPNTPSGLAVNSAGTRLYVANYDAMSVSVIDLTAPTPNIIASPGVGTAPIGVAISPDGATVYVTNSGSDNITAVKTSDNTVLTTFSAGPAGNAPMGIALGKVGTVTKIYVANNTANSLTVINESTKAITNTVPLGTDSAPFAVAAKPDGSTVYVTKSGAATNGGDSVAVIDTSTFTVTTAISVGAMPFGVAVSPDGFRVLAVNNMGNSVSVINTSSNAVAATLGNIPDTSYASFFQSPQSLGNFIGPQLYAIEASAGANGTITPAGTILKADGTSQTFTFTPAVNYRIDKINVDGSIVSPTPTAGYTFNAITAAHIITATFIKDDYYVSITKTGTASGTVTSTDIPSTINCGATCDGTFSNGTTVTLTAVPDAGKYFAGWIGDSTAPGVSVCDGVTSTTCTFTMTAYTHVTANFSATELSNKVKMMPQGSFFSTLQAAFDAVTPTTTTIMTTIESFSETLNLNKAGTTFTLSGGWLDRTYTSRGTAPSVYQGSLTITNGTLIADNIAIK</sequence>
<feature type="chain" id="PRO_5002681507" evidence="1">
    <location>
        <begin position="22"/>
        <end position="607"/>
    </location>
</feature>
<accession>A5G864</accession>
<dbReference type="PANTHER" id="PTHR47197">
    <property type="entry name" value="PROTEIN NIRF"/>
    <property type="match status" value="1"/>
</dbReference>
<evidence type="ECO:0000256" key="1">
    <source>
        <dbReference type="SAM" id="SignalP"/>
    </source>
</evidence>
<dbReference type="RefSeq" id="WP_011940628.1">
    <property type="nucleotide sequence ID" value="NC_009483.1"/>
</dbReference>
<proteinExistence type="predicted"/>